<organism evidence="2 3">
    <name type="scientific">Paenibacillus glucanolyticus</name>
    <dbReference type="NCBI Taxonomy" id="59843"/>
    <lineage>
        <taxon>Bacteria</taxon>
        <taxon>Bacillati</taxon>
        <taxon>Bacillota</taxon>
        <taxon>Bacilli</taxon>
        <taxon>Bacillales</taxon>
        <taxon>Paenibacillaceae</taxon>
        <taxon>Paenibacillus</taxon>
    </lineage>
</organism>
<evidence type="ECO:0008006" key="4">
    <source>
        <dbReference type="Google" id="ProtNLM"/>
    </source>
</evidence>
<dbReference type="AlphaFoldDB" id="A0A163INC2"/>
<feature type="transmembrane region" description="Helical" evidence="1">
    <location>
        <begin position="31"/>
        <end position="60"/>
    </location>
</feature>
<evidence type="ECO:0000313" key="3">
    <source>
        <dbReference type="Proteomes" id="UP000076796"/>
    </source>
</evidence>
<feature type="transmembrane region" description="Helical" evidence="1">
    <location>
        <begin position="369"/>
        <end position="389"/>
    </location>
</feature>
<evidence type="ECO:0000256" key="1">
    <source>
        <dbReference type="SAM" id="Phobius"/>
    </source>
</evidence>
<keyword evidence="1" id="KW-0812">Transmembrane</keyword>
<feature type="transmembrane region" description="Helical" evidence="1">
    <location>
        <begin position="453"/>
        <end position="470"/>
    </location>
</feature>
<evidence type="ECO:0000313" key="2">
    <source>
        <dbReference type="EMBL" id="KZS46049.1"/>
    </source>
</evidence>
<feature type="transmembrane region" description="Helical" evidence="1">
    <location>
        <begin position="277"/>
        <end position="296"/>
    </location>
</feature>
<feature type="transmembrane region" description="Helical" evidence="1">
    <location>
        <begin position="104"/>
        <end position="121"/>
    </location>
</feature>
<dbReference type="STRING" id="59843.A3958_08520"/>
<dbReference type="OrthoDB" id="8641791at2"/>
<name>A0A163INC2_9BACL</name>
<feature type="transmembrane region" description="Helical" evidence="1">
    <location>
        <begin position="150"/>
        <end position="167"/>
    </location>
</feature>
<dbReference type="Proteomes" id="UP000076796">
    <property type="component" value="Unassembled WGS sequence"/>
</dbReference>
<keyword evidence="3" id="KW-1185">Reference proteome</keyword>
<accession>A0A163INC2</accession>
<feature type="transmembrane region" description="Helical" evidence="1">
    <location>
        <begin position="429"/>
        <end position="446"/>
    </location>
</feature>
<dbReference type="RefSeq" id="WP_063478123.1">
    <property type="nucleotide sequence ID" value="NZ_CP147845.1"/>
</dbReference>
<keyword evidence="1" id="KW-0472">Membrane</keyword>
<dbReference type="GeneID" id="97552552"/>
<feature type="transmembrane region" description="Helical" evidence="1">
    <location>
        <begin position="187"/>
        <end position="208"/>
    </location>
</feature>
<feature type="transmembrane region" description="Helical" evidence="1">
    <location>
        <begin position="127"/>
        <end position="143"/>
    </location>
</feature>
<feature type="transmembrane region" description="Helical" evidence="1">
    <location>
        <begin position="6"/>
        <end position="24"/>
    </location>
</feature>
<proteinExistence type="predicted"/>
<gene>
    <name evidence="2" type="ORF">AWU65_09000</name>
</gene>
<feature type="transmembrane region" description="Helical" evidence="1">
    <location>
        <begin position="66"/>
        <end position="84"/>
    </location>
</feature>
<feature type="transmembrane region" description="Helical" evidence="1">
    <location>
        <begin position="251"/>
        <end position="271"/>
    </location>
</feature>
<protein>
    <recommendedName>
        <fullName evidence="4">Transporter</fullName>
    </recommendedName>
</protein>
<comment type="caution">
    <text evidence="2">The sequence shown here is derived from an EMBL/GenBank/DDBJ whole genome shotgun (WGS) entry which is preliminary data.</text>
</comment>
<keyword evidence="1" id="KW-1133">Transmembrane helix</keyword>
<feature type="transmembrane region" description="Helical" evidence="1">
    <location>
        <begin position="308"/>
        <end position="332"/>
    </location>
</feature>
<reference evidence="2" key="1">
    <citation type="journal article" date="2016" name="Genome Announc.">
        <title>Draft genomes of two strains of Paenibacillus glucanolyticus with capability to degrade lignocellulose.</title>
        <authorList>
            <person name="Mathews S.L."/>
            <person name="Pawlak J."/>
            <person name="Grunden A.M."/>
        </authorList>
    </citation>
    <scope>NUCLEOTIDE SEQUENCE [LARGE SCALE GENOMIC DNA]</scope>
    <source>
        <strain evidence="2">SLM1</strain>
    </source>
</reference>
<sequence>MGIQLTAMHWVYLAFIVLIMTLLIRRRDTTLICVTGIFALGLLATETLSGSVSGVFNSFIYATKELMGTIMIISIIVAMSRVLIKTGINETMVAPLTRFLRTPAMAYWGIGIIMMVTSFFFWPSPAVALIGVVLLPVAIRVGLPALGAAVAMNLFGHGIALSGDYIIQGAPKLTADAAGLPVSSVMAASVPLVIVMGVVTTVTAFWMMRRDQRNGSWRDGLVTIKSTGETLAARSEEDDAAAPISPGMKRWLAIAILLLFAADVAAMFILKLQGGDATALVGGTAVLILSIITLVAHRNRGLEKVTSYLIEGFVFGFKVFGPVIPIAAFFYLGDAAFTDLFGKVLPEASHGIVNDLGVALANAVPLNGAVGAVTLTITGAITGLDGSGFSGISLAGSIAQLFATAIGSGAATLTALGQVAAIWVGGGTLIPWALIPAAAICGVSPFELAKRNLKPVLIGLTVTTVVAMFLV</sequence>
<dbReference type="EMBL" id="LWMH01000001">
    <property type="protein sequence ID" value="KZS46049.1"/>
    <property type="molecule type" value="Genomic_DNA"/>
</dbReference>